<sequence>MNVSTPEPGRPLSGRREATRRKLFEAAVTLISEQGYGATTVDEIAERAGVAKGTVYYNFGGKNELYAALMEWGVTRLADTLRDSVPDPGQGAAPREALAEVLRAGVVFISTHEALARLLIAEAWRTNRAWYEAVRQIRTEAIGVITDQLDAMVERGLTRPDLDTSLAGSALFGMVVTVALDWRTLQPERPVEDIHTTLAHMADGLIGQPPRADPPHEEPRRGLPRHG</sequence>
<keyword evidence="8" id="KW-1185">Reference proteome</keyword>
<dbReference type="Gene3D" id="1.10.10.60">
    <property type="entry name" value="Homeodomain-like"/>
    <property type="match status" value="1"/>
</dbReference>
<dbReference type="SUPFAM" id="SSF48498">
    <property type="entry name" value="Tetracyclin repressor-like, C-terminal domain"/>
    <property type="match status" value="1"/>
</dbReference>
<dbReference type="InterPro" id="IPR036271">
    <property type="entry name" value="Tet_transcr_reg_TetR-rel_C_sf"/>
</dbReference>
<evidence type="ECO:0000256" key="3">
    <source>
        <dbReference type="ARBA" id="ARBA00023163"/>
    </source>
</evidence>
<evidence type="ECO:0000259" key="6">
    <source>
        <dbReference type="PROSITE" id="PS50977"/>
    </source>
</evidence>
<feature type="region of interest" description="Disordered" evidence="5">
    <location>
        <begin position="204"/>
        <end position="227"/>
    </location>
</feature>
<gene>
    <name evidence="7" type="ORF">NE857_07595</name>
</gene>
<dbReference type="Proteomes" id="UP001055940">
    <property type="component" value="Chromosome"/>
</dbReference>
<organism evidence="7 8">
    <name type="scientific">Nocardiopsis exhalans</name>
    <dbReference type="NCBI Taxonomy" id="163604"/>
    <lineage>
        <taxon>Bacteria</taxon>
        <taxon>Bacillati</taxon>
        <taxon>Actinomycetota</taxon>
        <taxon>Actinomycetes</taxon>
        <taxon>Streptosporangiales</taxon>
        <taxon>Nocardiopsidaceae</taxon>
        <taxon>Nocardiopsis</taxon>
    </lineage>
</organism>
<keyword evidence="1" id="KW-0805">Transcription regulation</keyword>
<dbReference type="Gene3D" id="1.10.357.10">
    <property type="entry name" value="Tetracycline Repressor, domain 2"/>
    <property type="match status" value="1"/>
</dbReference>
<dbReference type="InterPro" id="IPR001647">
    <property type="entry name" value="HTH_TetR"/>
</dbReference>
<dbReference type="Pfam" id="PF00440">
    <property type="entry name" value="TetR_N"/>
    <property type="match status" value="1"/>
</dbReference>
<dbReference type="PROSITE" id="PS50977">
    <property type="entry name" value="HTH_TETR_2"/>
    <property type="match status" value="1"/>
</dbReference>
<feature type="domain" description="HTH tetR-type" evidence="6">
    <location>
        <begin position="17"/>
        <end position="77"/>
    </location>
</feature>
<evidence type="ECO:0000313" key="7">
    <source>
        <dbReference type="EMBL" id="USY21463.1"/>
    </source>
</evidence>
<protein>
    <submittedName>
        <fullName evidence="7">TetR/AcrR family transcriptional regulator</fullName>
    </submittedName>
</protein>
<evidence type="ECO:0000256" key="1">
    <source>
        <dbReference type="ARBA" id="ARBA00023015"/>
    </source>
</evidence>
<dbReference type="Pfam" id="PF17932">
    <property type="entry name" value="TetR_C_24"/>
    <property type="match status" value="1"/>
</dbReference>
<accession>A0ABY5DEH3</accession>
<evidence type="ECO:0000256" key="2">
    <source>
        <dbReference type="ARBA" id="ARBA00023125"/>
    </source>
</evidence>
<evidence type="ECO:0000256" key="4">
    <source>
        <dbReference type="PROSITE-ProRule" id="PRU00335"/>
    </source>
</evidence>
<dbReference type="PANTHER" id="PTHR30055:SF238">
    <property type="entry name" value="MYCOFACTOCIN BIOSYNTHESIS TRANSCRIPTIONAL REGULATOR MFTR-RELATED"/>
    <property type="match status" value="1"/>
</dbReference>
<reference evidence="7" key="1">
    <citation type="submission" date="2022-06" db="EMBL/GenBank/DDBJ databases">
        <authorList>
            <person name="Ping M."/>
        </authorList>
    </citation>
    <scope>NUCLEOTIDE SEQUENCE</scope>
    <source>
        <strain evidence="7">JCM11759T</strain>
    </source>
</reference>
<feature type="DNA-binding region" description="H-T-H motif" evidence="4">
    <location>
        <begin position="40"/>
        <end position="59"/>
    </location>
</feature>
<dbReference type="EMBL" id="CP099837">
    <property type="protein sequence ID" value="USY21463.1"/>
    <property type="molecule type" value="Genomic_DNA"/>
</dbReference>
<keyword evidence="3" id="KW-0804">Transcription</keyword>
<proteinExistence type="predicted"/>
<name>A0ABY5DEH3_9ACTN</name>
<evidence type="ECO:0000256" key="5">
    <source>
        <dbReference type="SAM" id="MobiDB-lite"/>
    </source>
</evidence>
<dbReference type="PRINTS" id="PR00455">
    <property type="entry name" value="HTHTETR"/>
</dbReference>
<dbReference type="SUPFAM" id="SSF46689">
    <property type="entry name" value="Homeodomain-like"/>
    <property type="match status" value="1"/>
</dbReference>
<dbReference type="InterPro" id="IPR050109">
    <property type="entry name" value="HTH-type_TetR-like_transc_reg"/>
</dbReference>
<dbReference type="InterPro" id="IPR009057">
    <property type="entry name" value="Homeodomain-like_sf"/>
</dbReference>
<dbReference type="InterPro" id="IPR041490">
    <property type="entry name" value="KstR2_TetR_C"/>
</dbReference>
<evidence type="ECO:0000313" key="8">
    <source>
        <dbReference type="Proteomes" id="UP001055940"/>
    </source>
</evidence>
<keyword evidence="2 4" id="KW-0238">DNA-binding</keyword>
<dbReference type="PANTHER" id="PTHR30055">
    <property type="entry name" value="HTH-TYPE TRANSCRIPTIONAL REGULATOR RUTR"/>
    <property type="match status" value="1"/>
</dbReference>